<proteinExistence type="predicted"/>
<comment type="caution">
    <text evidence="3">The sequence shown here is derived from an EMBL/GenBank/DDBJ whole genome shotgun (WGS) entry which is preliminary data.</text>
</comment>
<feature type="transmembrane region" description="Helical" evidence="2">
    <location>
        <begin position="40"/>
        <end position="61"/>
    </location>
</feature>
<organism evidence="3 4">
    <name type="scientific">Vibrio chagasii</name>
    <dbReference type="NCBI Taxonomy" id="170679"/>
    <lineage>
        <taxon>Bacteria</taxon>
        <taxon>Pseudomonadati</taxon>
        <taxon>Pseudomonadota</taxon>
        <taxon>Gammaproteobacteria</taxon>
        <taxon>Vibrionales</taxon>
        <taxon>Vibrionaceae</taxon>
        <taxon>Vibrio</taxon>
    </lineage>
</organism>
<evidence type="ECO:0000313" key="3">
    <source>
        <dbReference type="EMBL" id="PQJ59409.1"/>
    </source>
</evidence>
<reference evidence="3 4" key="1">
    <citation type="submission" date="2016-12" db="EMBL/GenBank/DDBJ databases">
        <title>Diversity of luminous bacteria.</title>
        <authorList>
            <person name="Yoshizawa S."/>
            <person name="Kogure K."/>
        </authorList>
    </citation>
    <scope>NUCLEOTIDE SEQUENCE [LARGE SCALE GENOMIC DNA]</scope>
    <source>
        <strain evidence="3 4">LC2-408</strain>
    </source>
</reference>
<sequence>MVNKLVAAGDESVVANDLDLLSDVLFSAVTTLTAPSRLNLTPLLVLVPLVLVPLALVPLPLPPPPHAAKPKVMQRDSATFD</sequence>
<keyword evidence="4" id="KW-1185">Reference proteome</keyword>
<evidence type="ECO:0000256" key="2">
    <source>
        <dbReference type="SAM" id="Phobius"/>
    </source>
</evidence>
<dbReference type="Proteomes" id="UP000238707">
    <property type="component" value="Unassembled WGS sequence"/>
</dbReference>
<dbReference type="AlphaFoldDB" id="A0A2S7VBF9"/>
<evidence type="ECO:0000256" key="1">
    <source>
        <dbReference type="SAM" id="MobiDB-lite"/>
    </source>
</evidence>
<keyword evidence="2" id="KW-1133">Transmembrane helix</keyword>
<dbReference type="EMBL" id="MSCI01000002">
    <property type="protein sequence ID" value="PQJ59409.1"/>
    <property type="molecule type" value="Genomic_DNA"/>
</dbReference>
<accession>A0A2S7VBF9</accession>
<protein>
    <submittedName>
        <fullName evidence="3">Uncharacterized protein</fullName>
    </submittedName>
</protein>
<evidence type="ECO:0000313" key="4">
    <source>
        <dbReference type="Proteomes" id="UP000238707"/>
    </source>
</evidence>
<keyword evidence="2" id="KW-0812">Transmembrane</keyword>
<gene>
    <name evidence="3" type="ORF">BTO10_08235</name>
</gene>
<name>A0A2S7VBF9_9VIBR</name>
<keyword evidence="2" id="KW-0472">Membrane</keyword>
<feature type="region of interest" description="Disordered" evidence="1">
    <location>
        <begin position="61"/>
        <end position="81"/>
    </location>
</feature>